<dbReference type="RefSeq" id="XP_013272434.1">
    <property type="nucleotide sequence ID" value="XM_013416980.1"/>
</dbReference>
<dbReference type="EMBL" id="KN847478">
    <property type="protein sequence ID" value="KIX05298.1"/>
    <property type="molecule type" value="Genomic_DNA"/>
</dbReference>
<dbReference type="Pfam" id="PF08244">
    <property type="entry name" value="Glyco_hydro_32C"/>
    <property type="match status" value="1"/>
</dbReference>
<proteinExistence type="predicted"/>
<dbReference type="PANTHER" id="PTHR42800">
    <property type="entry name" value="EXOINULINASE INUD (AFU_ORTHOLOGUE AFUA_5G00480)"/>
    <property type="match status" value="1"/>
</dbReference>
<dbReference type="HOGENOM" id="CLU_909588_0_0_1"/>
<dbReference type="GeneID" id="25294241"/>
<evidence type="ECO:0000313" key="4">
    <source>
        <dbReference type="EMBL" id="KIX05298.1"/>
    </source>
</evidence>
<dbReference type="Gene3D" id="2.115.10.20">
    <property type="entry name" value="Glycosyl hydrolase domain, family 43"/>
    <property type="match status" value="1"/>
</dbReference>
<dbReference type="AlphaFoldDB" id="A0A0D2H4F0"/>
<dbReference type="STRING" id="1442369.A0A0D2H4F0"/>
<evidence type="ECO:0000259" key="3">
    <source>
        <dbReference type="Pfam" id="PF08244"/>
    </source>
</evidence>
<feature type="domain" description="Glycosyl hydrolase family 32 C-terminal" evidence="3">
    <location>
        <begin position="141"/>
        <end position="293"/>
    </location>
</feature>
<gene>
    <name evidence="4" type="ORF">Z518_06170</name>
</gene>
<dbReference type="InterPro" id="IPR023296">
    <property type="entry name" value="Glyco_hydro_beta-prop_sf"/>
</dbReference>
<organism evidence="4 5">
    <name type="scientific">Rhinocladiella mackenziei CBS 650.93</name>
    <dbReference type="NCBI Taxonomy" id="1442369"/>
    <lineage>
        <taxon>Eukaryota</taxon>
        <taxon>Fungi</taxon>
        <taxon>Dikarya</taxon>
        <taxon>Ascomycota</taxon>
        <taxon>Pezizomycotina</taxon>
        <taxon>Eurotiomycetes</taxon>
        <taxon>Chaetothyriomycetidae</taxon>
        <taxon>Chaetothyriales</taxon>
        <taxon>Herpotrichiellaceae</taxon>
        <taxon>Rhinocladiella</taxon>
    </lineage>
</organism>
<keyword evidence="2" id="KW-0326">Glycosidase</keyword>
<keyword evidence="5" id="KW-1185">Reference proteome</keyword>
<evidence type="ECO:0000256" key="1">
    <source>
        <dbReference type="ARBA" id="ARBA00022801"/>
    </source>
</evidence>
<accession>A0A0D2H4F0</accession>
<evidence type="ECO:0000313" key="5">
    <source>
        <dbReference type="Proteomes" id="UP000053617"/>
    </source>
</evidence>
<name>A0A0D2H4F0_9EURO</name>
<dbReference type="Gene3D" id="2.60.120.560">
    <property type="entry name" value="Exo-inulinase, domain 1"/>
    <property type="match status" value="1"/>
</dbReference>
<dbReference type="VEuPathDB" id="FungiDB:Z518_06170"/>
<dbReference type="GO" id="GO:0004575">
    <property type="term" value="F:sucrose alpha-glucosidase activity"/>
    <property type="evidence" value="ECO:0007669"/>
    <property type="project" value="TreeGrafter"/>
</dbReference>
<dbReference type="InterPro" id="IPR013189">
    <property type="entry name" value="Glyco_hydro_32_C"/>
</dbReference>
<evidence type="ECO:0000256" key="2">
    <source>
        <dbReference type="ARBA" id="ARBA00023295"/>
    </source>
</evidence>
<sequence length="306" mass="34368">MHPESTFTEYPHDNTKFLRTEQSLQWMCGILHATKDENGSWIPRMDYACADGLGRVTEEDLPQKLVDRQNWSGMLSLPHELSLICLRGVTGALKLKLEEITSIEAVPESEDTFTVRTLRISPATSMQGLRNGGRQVLVRGSQVLTSADDCFMDVQTCRFELLAVLDVSDSCSRIGLSIFHNEEHEIASSTMISFIPETETLKIDRPDSSHVDPDIHTFPETAPFTLFSFKNSDDGSQCRERLELHVFFDESVFEVFANSRCAFATRVYPATKRCWGIGFWAEDEMQASRLVSATASDGLRADIKVA</sequence>
<dbReference type="OrthoDB" id="202537at2759"/>
<dbReference type="PANTHER" id="PTHR42800:SF3">
    <property type="entry name" value="GLYCOSYL HYDROLASE FAMILY 32 N-TERMINAL DOMAIN-CONTAINING PROTEIN"/>
    <property type="match status" value="1"/>
</dbReference>
<dbReference type="SUPFAM" id="SSF49899">
    <property type="entry name" value="Concanavalin A-like lectins/glucanases"/>
    <property type="match status" value="1"/>
</dbReference>
<protein>
    <recommendedName>
        <fullName evidence="3">Glycosyl hydrolase family 32 C-terminal domain-containing protein</fullName>
    </recommendedName>
</protein>
<keyword evidence="1" id="KW-0378">Hydrolase</keyword>
<dbReference type="GO" id="GO:0005737">
    <property type="term" value="C:cytoplasm"/>
    <property type="evidence" value="ECO:0007669"/>
    <property type="project" value="TreeGrafter"/>
</dbReference>
<dbReference type="GO" id="GO:0005987">
    <property type="term" value="P:sucrose catabolic process"/>
    <property type="evidence" value="ECO:0007669"/>
    <property type="project" value="TreeGrafter"/>
</dbReference>
<dbReference type="Proteomes" id="UP000053617">
    <property type="component" value="Unassembled WGS sequence"/>
</dbReference>
<reference evidence="4 5" key="1">
    <citation type="submission" date="2015-01" db="EMBL/GenBank/DDBJ databases">
        <title>The Genome Sequence of Rhinocladiella mackenzie CBS 650.93.</title>
        <authorList>
            <consortium name="The Broad Institute Genomics Platform"/>
            <person name="Cuomo C."/>
            <person name="de Hoog S."/>
            <person name="Gorbushina A."/>
            <person name="Stielow B."/>
            <person name="Teixiera M."/>
            <person name="Abouelleil A."/>
            <person name="Chapman S.B."/>
            <person name="Priest M."/>
            <person name="Young S.K."/>
            <person name="Wortman J."/>
            <person name="Nusbaum C."/>
            <person name="Birren B."/>
        </authorList>
    </citation>
    <scope>NUCLEOTIDE SEQUENCE [LARGE SCALE GENOMIC DNA]</scope>
    <source>
        <strain evidence="4 5">CBS 650.93</strain>
    </source>
</reference>
<dbReference type="InterPro" id="IPR013320">
    <property type="entry name" value="ConA-like_dom_sf"/>
</dbReference>